<feature type="compositionally biased region" description="Polar residues" evidence="3">
    <location>
        <begin position="355"/>
        <end position="364"/>
    </location>
</feature>
<keyword evidence="2" id="KW-0833">Ubl conjugation pathway</keyword>
<dbReference type="PANTHER" id="PTHR12555">
    <property type="entry name" value="UBIQUITIN FUSION DEGRADATON PROTEIN 1"/>
    <property type="match status" value="1"/>
</dbReference>
<dbReference type="GO" id="GO:0031593">
    <property type="term" value="F:polyubiquitin modification-dependent protein binding"/>
    <property type="evidence" value="ECO:0007669"/>
    <property type="project" value="TreeGrafter"/>
</dbReference>
<name>A0A0H2RJU1_9AGAM</name>
<dbReference type="STRING" id="27342.A0A0H2RJU1"/>
<feature type="compositionally biased region" description="Low complexity" evidence="3">
    <location>
        <begin position="375"/>
        <end position="388"/>
    </location>
</feature>
<sequence length="476" mass="50848">MNLFGGEDPYGAGPAGLFAQFAQQMGGMGPHRRRPPQQYNEYLKAFSAAMRDGETRPNLLYGGKIIMPPSALANITSMELESPWMFKLSNPSNPAATTHAGVLEFIAPEGVCYLPYWMMKSLHLNEGDPIRISGAELPKGKFVKLQAQSTTFLEISDPKAVLEHALRNFSALTQGDIIQISYNTIVFDLLIMDIKPVASAIGIIDTDLEVDFAPPLGYVEPERPKAAPQPTMASKLNIDLNSSTPGSSRPSSSLGGAFTGSSAGPPGLSKGGETWESFKGKGETLSGRKTKGKGISQRKIENQMEGSAVYRTDKRRIVTNDTLEEESSAPAPLNLPPGKLFFGFKVKPYTKPKESSSSPVNGTASSSSFGGGSGQSLSGSRPVPSSSSDKGKAKVKDESSKAEEEEKKWGKGQTLASAARRANTNGPVGAGGAPVPRQPPSRNGKGKPKEKEKERKRSVTPDWGVDDDDVIMIDSD</sequence>
<evidence type="ECO:0000256" key="2">
    <source>
        <dbReference type="ARBA" id="ARBA00022786"/>
    </source>
</evidence>
<feature type="compositionally biased region" description="Acidic residues" evidence="3">
    <location>
        <begin position="464"/>
        <end position="476"/>
    </location>
</feature>
<dbReference type="Pfam" id="PF24842">
    <property type="entry name" value="UFD1_N2"/>
    <property type="match status" value="1"/>
</dbReference>
<dbReference type="Gene3D" id="3.10.330.10">
    <property type="match status" value="1"/>
</dbReference>
<evidence type="ECO:0000256" key="3">
    <source>
        <dbReference type="SAM" id="MobiDB-lite"/>
    </source>
</evidence>
<dbReference type="GO" id="GO:0034098">
    <property type="term" value="C:VCP-NPL4-UFD1 AAA ATPase complex"/>
    <property type="evidence" value="ECO:0007669"/>
    <property type="project" value="TreeGrafter"/>
</dbReference>
<proteinExistence type="inferred from homology"/>
<feature type="compositionally biased region" description="Low complexity" evidence="3">
    <location>
        <begin position="242"/>
        <end position="256"/>
    </location>
</feature>
<dbReference type="AlphaFoldDB" id="A0A0H2RJU1"/>
<feature type="compositionally biased region" description="Basic and acidic residues" evidence="3">
    <location>
        <begin position="447"/>
        <end position="459"/>
    </location>
</feature>
<dbReference type="Proteomes" id="UP000053477">
    <property type="component" value="Unassembled WGS sequence"/>
</dbReference>
<dbReference type="EMBL" id="KQ085990">
    <property type="protein sequence ID" value="KLO11887.1"/>
    <property type="molecule type" value="Genomic_DNA"/>
</dbReference>
<gene>
    <name evidence="6" type="ORF">SCHPADRAFT_905659</name>
</gene>
<evidence type="ECO:0000259" key="4">
    <source>
        <dbReference type="Pfam" id="PF03152"/>
    </source>
</evidence>
<dbReference type="GO" id="GO:0036503">
    <property type="term" value="P:ERAD pathway"/>
    <property type="evidence" value="ECO:0007669"/>
    <property type="project" value="TreeGrafter"/>
</dbReference>
<dbReference type="InterPro" id="IPR055417">
    <property type="entry name" value="UFD1_N1"/>
</dbReference>
<dbReference type="InterPro" id="IPR055418">
    <property type="entry name" value="UFD1_N2"/>
</dbReference>
<dbReference type="Pfam" id="PF03152">
    <property type="entry name" value="UFD1_N1"/>
    <property type="match status" value="1"/>
</dbReference>
<evidence type="ECO:0000256" key="1">
    <source>
        <dbReference type="ARBA" id="ARBA00006043"/>
    </source>
</evidence>
<comment type="similarity">
    <text evidence="1">Belongs to the UFD1 family.</text>
</comment>
<reference evidence="6 7" key="1">
    <citation type="submission" date="2015-04" db="EMBL/GenBank/DDBJ databases">
        <title>Complete genome sequence of Schizopora paradoxa KUC8140, a cosmopolitan wood degrader in East Asia.</title>
        <authorList>
            <consortium name="DOE Joint Genome Institute"/>
            <person name="Min B."/>
            <person name="Park H."/>
            <person name="Jang Y."/>
            <person name="Kim J.-J."/>
            <person name="Kim K.H."/>
            <person name="Pangilinan J."/>
            <person name="Lipzen A."/>
            <person name="Riley R."/>
            <person name="Grigoriev I.V."/>
            <person name="Spatafora J.W."/>
            <person name="Choi I.-G."/>
        </authorList>
    </citation>
    <scope>NUCLEOTIDE SEQUENCE [LARGE SCALE GENOMIC DNA]</scope>
    <source>
        <strain evidence="6 7">KUC8140</strain>
    </source>
</reference>
<dbReference type="GO" id="GO:0006511">
    <property type="term" value="P:ubiquitin-dependent protein catabolic process"/>
    <property type="evidence" value="ECO:0007669"/>
    <property type="project" value="InterPro"/>
</dbReference>
<feature type="domain" description="Ubiquitin fusion degradation protein UFD1 N-terminal subdomain 2" evidence="5">
    <location>
        <begin position="139"/>
        <end position="215"/>
    </location>
</feature>
<keyword evidence="7" id="KW-1185">Reference proteome</keyword>
<dbReference type="FunCoup" id="A0A0H2RJU1">
    <property type="interactions" value="677"/>
</dbReference>
<feature type="region of interest" description="Disordered" evidence="3">
    <location>
        <begin position="236"/>
        <end position="476"/>
    </location>
</feature>
<accession>A0A0H2RJU1</accession>
<dbReference type="InterPro" id="IPR004854">
    <property type="entry name" value="Ufd1-like"/>
</dbReference>
<evidence type="ECO:0000259" key="5">
    <source>
        <dbReference type="Pfam" id="PF24842"/>
    </source>
</evidence>
<dbReference type="PANTHER" id="PTHR12555:SF13">
    <property type="entry name" value="UBIQUITIN RECOGNITION FACTOR IN ER-ASSOCIATED DEGRADATION PROTEIN 1"/>
    <property type="match status" value="1"/>
</dbReference>
<feature type="domain" description="Ubiquitin fusion degradation protein UFD1 N-terminal subdomain 1" evidence="4">
    <location>
        <begin position="39"/>
        <end position="138"/>
    </location>
</feature>
<protein>
    <submittedName>
        <fullName evidence="6">UFD1-domain-containing protein</fullName>
    </submittedName>
</protein>
<evidence type="ECO:0000313" key="7">
    <source>
        <dbReference type="Proteomes" id="UP000053477"/>
    </source>
</evidence>
<feature type="compositionally biased region" description="Basic and acidic residues" evidence="3">
    <location>
        <begin position="389"/>
        <end position="409"/>
    </location>
</feature>
<dbReference type="OrthoDB" id="422728at2759"/>
<evidence type="ECO:0000313" key="6">
    <source>
        <dbReference type="EMBL" id="KLO11887.1"/>
    </source>
</evidence>
<dbReference type="InterPro" id="IPR042299">
    <property type="entry name" value="Ufd1-like_Nn"/>
</dbReference>
<dbReference type="Gene3D" id="2.40.40.50">
    <property type="entry name" value="Ubiquitin fusion degradation protein UFD1, N-terminal domain"/>
    <property type="match status" value="1"/>
</dbReference>
<organism evidence="6 7">
    <name type="scientific">Schizopora paradoxa</name>
    <dbReference type="NCBI Taxonomy" id="27342"/>
    <lineage>
        <taxon>Eukaryota</taxon>
        <taxon>Fungi</taxon>
        <taxon>Dikarya</taxon>
        <taxon>Basidiomycota</taxon>
        <taxon>Agaricomycotina</taxon>
        <taxon>Agaricomycetes</taxon>
        <taxon>Hymenochaetales</taxon>
        <taxon>Schizoporaceae</taxon>
        <taxon>Schizopora</taxon>
    </lineage>
</organism>
<dbReference type="InParanoid" id="A0A0H2RJU1"/>